<dbReference type="GO" id="GO:0016874">
    <property type="term" value="F:ligase activity"/>
    <property type="evidence" value="ECO:0007669"/>
    <property type="project" value="UniProtKB-KW"/>
</dbReference>
<keyword evidence="3" id="KW-1185">Reference proteome</keyword>
<feature type="domain" description="RNA ligase" evidence="1">
    <location>
        <begin position="34"/>
        <end position="186"/>
    </location>
</feature>
<proteinExistence type="predicted"/>
<reference evidence="2 3" key="1">
    <citation type="submission" date="2016-11" db="EMBL/GenBank/DDBJ databases">
        <authorList>
            <person name="Jaros S."/>
            <person name="Januszkiewicz K."/>
            <person name="Wedrychowicz H."/>
        </authorList>
    </citation>
    <scope>NUCLEOTIDE SEQUENCE [LARGE SCALE GENOMIC DNA]</scope>
    <source>
        <strain evidence="2 3">CECT 7868</strain>
    </source>
</reference>
<name>A0A1M6APQ9_9VIBR</name>
<protein>
    <submittedName>
        <fullName evidence="2">RNA ligase</fullName>
    </submittedName>
</protein>
<dbReference type="EMBL" id="FQXZ01000039">
    <property type="protein sequence ID" value="SHI38480.1"/>
    <property type="molecule type" value="Genomic_DNA"/>
</dbReference>
<dbReference type="RefSeq" id="WP_245796955.1">
    <property type="nucleotide sequence ID" value="NZ_FQXZ01000039.1"/>
</dbReference>
<dbReference type="PANTHER" id="PTHR43883:SF1">
    <property type="entry name" value="GLUCONOKINASE"/>
    <property type="match status" value="1"/>
</dbReference>
<keyword evidence="2" id="KW-0436">Ligase</keyword>
<accession>A0A1M6APQ9</accession>
<evidence type="ECO:0000259" key="1">
    <source>
        <dbReference type="Pfam" id="PF09414"/>
    </source>
</evidence>
<sequence>MMRMKYPRTPHLPWSRGATDDDVFQRRLSCFSGKEVIVTEKMDGENTTIYPDYIHARSMDSLFHPSRTWVKALQGRIGWQIPDGWRVCGENMYAKHSIAYHDLASYFLAFSVWDQNNLCLSWSESVKFFERLGLKTPPVLYQGFWCEATIREIQQRLDTQTQEGYVVRLADAFHYDDFSQSVAKWVRRNHVSTGEHWMKAETVPNLLAGDERDA</sequence>
<dbReference type="SUPFAM" id="SSF56091">
    <property type="entry name" value="DNA ligase/mRNA capping enzyme, catalytic domain"/>
    <property type="match status" value="1"/>
</dbReference>
<dbReference type="PANTHER" id="PTHR43883">
    <property type="entry name" value="SLR0207 PROTEIN"/>
    <property type="match status" value="1"/>
</dbReference>
<dbReference type="InterPro" id="IPR052732">
    <property type="entry name" value="Cell-binding_unc_protein"/>
</dbReference>
<dbReference type="Pfam" id="PF09414">
    <property type="entry name" value="RNA_ligase"/>
    <property type="match status" value="1"/>
</dbReference>
<gene>
    <name evidence="2" type="ORF">VA7868_03634</name>
</gene>
<dbReference type="STRING" id="1216006.VA7868_03634"/>
<evidence type="ECO:0000313" key="3">
    <source>
        <dbReference type="Proteomes" id="UP000184608"/>
    </source>
</evidence>
<dbReference type="AlphaFoldDB" id="A0A1M6APQ9"/>
<organism evidence="2 3">
    <name type="scientific">Vibrio aerogenes CECT 7868</name>
    <dbReference type="NCBI Taxonomy" id="1216006"/>
    <lineage>
        <taxon>Bacteria</taxon>
        <taxon>Pseudomonadati</taxon>
        <taxon>Pseudomonadota</taxon>
        <taxon>Gammaproteobacteria</taxon>
        <taxon>Vibrionales</taxon>
        <taxon>Vibrionaceae</taxon>
        <taxon>Vibrio</taxon>
    </lineage>
</organism>
<dbReference type="Gene3D" id="3.30.470.30">
    <property type="entry name" value="DNA ligase/mRNA capping enzyme"/>
    <property type="match status" value="1"/>
</dbReference>
<dbReference type="InterPro" id="IPR021122">
    <property type="entry name" value="RNA_ligase_dom_REL/Rnl2"/>
</dbReference>
<evidence type="ECO:0000313" key="2">
    <source>
        <dbReference type="EMBL" id="SHI38480.1"/>
    </source>
</evidence>
<dbReference type="Proteomes" id="UP000184608">
    <property type="component" value="Unassembled WGS sequence"/>
</dbReference>